<feature type="modified residue" description="4-aspartylphosphate" evidence="3">
    <location>
        <position position="57"/>
    </location>
</feature>
<name>A0A173S4B8_9FIRM</name>
<keyword evidence="3" id="KW-0597">Phosphoprotein</keyword>
<dbReference type="InterPro" id="IPR007492">
    <property type="entry name" value="LytTR_DNA-bd_dom"/>
</dbReference>
<organism evidence="6 7">
    <name type="scientific">Faecalibacterium prausnitzii</name>
    <dbReference type="NCBI Taxonomy" id="853"/>
    <lineage>
        <taxon>Bacteria</taxon>
        <taxon>Bacillati</taxon>
        <taxon>Bacillota</taxon>
        <taxon>Clostridia</taxon>
        <taxon>Eubacteriales</taxon>
        <taxon>Oscillospiraceae</taxon>
        <taxon>Faecalibacterium</taxon>
    </lineage>
</organism>
<evidence type="ECO:0000259" key="4">
    <source>
        <dbReference type="PROSITE" id="PS50110"/>
    </source>
</evidence>
<comment type="function">
    <text evidence="2">May play the central regulatory role in sporulation. It may be an element of the effector pathway responsible for the activation of sporulation genes in response to nutritional stress. Spo0A may act in concert with spo0H (a sigma factor) to control the expression of some genes that are critical to the sporulation process.</text>
</comment>
<dbReference type="InterPro" id="IPR001789">
    <property type="entry name" value="Sig_transdc_resp-reg_receiver"/>
</dbReference>
<sequence>MFRIAIVEDQDETRECLNRFVRQYAEEQGVQVEIILITDGSEIAERYTPGFDIIFMDVEMPRLDGFGAAEAIRAVDAEVVLVFVTNMAQYAIRGYEVDALDYVLKPVNYYQFCTKLSRAIQRVQRRRGGQVVLQLAGGGIQLLDTADIYYLETHSRMLYYHTAKGEFAVRASLQSAEKQLAEYHFVRCNQCYLVNLAYVKGIESDFALVKDDRLEISRRQRTAFLTAVASYMGGVL</sequence>
<protein>
    <recommendedName>
        <fullName evidence="1">Stage 0 sporulation protein A homolog</fullName>
    </recommendedName>
</protein>
<dbReference type="Gene3D" id="2.40.50.1020">
    <property type="entry name" value="LytTr DNA-binding domain"/>
    <property type="match status" value="1"/>
</dbReference>
<evidence type="ECO:0000256" key="1">
    <source>
        <dbReference type="ARBA" id="ARBA00018672"/>
    </source>
</evidence>
<feature type="domain" description="HTH LytTR-type" evidence="5">
    <location>
        <begin position="137"/>
        <end position="230"/>
    </location>
</feature>
<dbReference type="PANTHER" id="PTHR37299:SF1">
    <property type="entry name" value="STAGE 0 SPORULATION PROTEIN A HOMOLOG"/>
    <property type="match status" value="1"/>
</dbReference>
<proteinExistence type="predicted"/>
<reference evidence="6 7" key="1">
    <citation type="submission" date="2015-09" db="EMBL/GenBank/DDBJ databases">
        <authorList>
            <consortium name="Pathogen Informatics"/>
        </authorList>
    </citation>
    <scope>NUCLEOTIDE SEQUENCE [LARGE SCALE GENOMIC DNA]</scope>
    <source>
        <strain evidence="6 7">2789STDY5834970</strain>
    </source>
</reference>
<dbReference type="OrthoDB" id="9774865at2"/>
<dbReference type="Pfam" id="PF00072">
    <property type="entry name" value="Response_reg"/>
    <property type="match status" value="1"/>
</dbReference>
<dbReference type="EMBL" id="CYXN01000004">
    <property type="protein sequence ID" value="CUM84715.1"/>
    <property type="molecule type" value="Genomic_DNA"/>
</dbReference>
<evidence type="ECO:0000313" key="6">
    <source>
        <dbReference type="EMBL" id="CUM84715.1"/>
    </source>
</evidence>
<dbReference type="PROSITE" id="PS50930">
    <property type="entry name" value="HTH_LYTTR"/>
    <property type="match status" value="1"/>
</dbReference>
<dbReference type="GO" id="GO:0003677">
    <property type="term" value="F:DNA binding"/>
    <property type="evidence" value="ECO:0007669"/>
    <property type="project" value="InterPro"/>
</dbReference>
<dbReference type="RefSeq" id="WP_055185437.1">
    <property type="nucleotide sequence ID" value="NZ_CYXN01000004.1"/>
</dbReference>
<evidence type="ECO:0000313" key="7">
    <source>
        <dbReference type="Proteomes" id="UP000095649"/>
    </source>
</evidence>
<evidence type="ECO:0000256" key="2">
    <source>
        <dbReference type="ARBA" id="ARBA00024867"/>
    </source>
</evidence>
<dbReference type="PANTHER" id="PTHR37299">
    <property type="entry name" value="TRANSCRIPTIONAL REGULATOR-RELATED"/>
    <property type="match status" value="1"/>
</dbReference>
<dbReference type="AlphaFoldDB" id="A0A173S4B8"/>
<dbReference type="InterPro" id="IPR011006">
    <property type="entry name" value="CheY-like_superfamily"/>
</dbReference>
<accession>A0A173S4B8</accession>
<dbReference type="GO" id="GO:0000156">
    <property type="term" value="F:phosphorelay response regulator activity"/>
    <property type="evidence" value="ECO:0007669"/>
    <property type="project" value="InterPro"/>
</dbReference>
<dbReference type="SMART" id="SM00448">
    <property type="entry name" value="REC"/>
    <property type="match status" value="1"/>
</dbReference>
<gene>
    <name evidence="6" type="primary">yehT_1</name>
    <name evidence="6" type="ORF">ERS852582_00801</name>
</gene>
<feature type="domain" description="Response regulatory" evidence="4">
    <location>
        <begin position="3"/>
        <end position="120"/>
    </location>
</feature>
<dbReference type="PROSITE" id="PS50110">
    <property type="entry name" value="RESPONSE_REGULATORY"/>
    <property type="match status" value="1"/>
</dbReference>
<dbReference type="Proteomes" id="UP000095649">
    <property type="component" value="Unassembled WGS sequence"/>
</dbReference>
<dbReference type="Gene3D" id="3.40.50.2300">
    <property type="match status" value="1"/>
</dbReference>
<evidence type="ECO:0000259" key="5">
    <source>
        <dbReference type="PROSITE" id="PS50930"/>
    </source>
</evidence>
<dbReference type="Pfam" id="PF04397">
    <property type="entry name" value="LytTR"/>
    <property type="match status" value="1"/>
</dbReference>
<dbReference type="SMART" id="SM00850">
    <property type="entry name" value="LytTR"/>
    <property type="match status" value="1"/>
</dbReference>
<dbReference type="InterPro" id="IPR046947">
    <property type="entry name" value="LytR-like"/>
</dbReference>
<evidence type="ECO:0000256" key="3">
    <source>
        <dbReference type="PROSITE-ProRule" id="PRU00169"/>
    </source>
</evidence>
<dbReference type="SUPFAM" id="SSF52172">
    <property type="entry name" value="CheY-like"/>
    <property type="match status" value="1"/>
</dbReference>